<dbReference type="Gene3D" id="3.40.50.2300">
    <property type="match status" value="2"/>
</dbReference>
<proteinExistence type="predicted"/>
<organism evidence="6 7">
    <name type="scientific">Reinekea blandensis MED297</name>
    <dbReference type="NCBI Taxonomy" id="314283"/>
    <lineage>
        <taxon>Bacteria</taxon>
        <taxon>Pseudomonadati</taxon>
        <taxon>Pseudomonadota</taxon>
        <taxon>Gammaproteobacteria</taxon>
        <taxon>Oceanospirillales</taxon>
        <taxon>Saccharospirillaceae</taxon>
        <taxon>Reinekea</taxon>
    </lineage>
</organism>
<evidence type="ECO:0000256" key="4">
    <source>
        <dbReference type="ARBA" id="ARBA00023163"/>
    </source>
</evidence>
<keyword evidence="4" id="KW-0804">Transcription</keyword>
<dbReference type="SUPFAM" id="SSF53822">
    <property type="entry name" value="Periplasmic binding protein-like I"/>
    <property type="match status" value="1"/>
</dbReference>
<dbReference type="InterPro" id="IPR000843">
    <property type="entry name" value="HTH_LacI"/>
</dbReference>
<evidence type="ECO:0000256" key="3">
    <source>
        <dbReference type="ARBA" id="ARBA00023125"/>
    </source>
</evidence>
<protein>
    <submittedName>
        <fullName evidence="6">Transcriptional repressor, LacI family protein</fullName>
    </submittedName>
</protein>
<evidence type="ECO:0000313" key="7">
    <source>
        <dbReference type="Proteomes" id="UP000005953"/>
    </source>
</evidence>
<dbReference type="GO" id="GO:0003700">
    <property type="term" value="F:DNA-binding transcription factor activity"/>
    <property type="evidence" value="ECO:0007669"/>
    <property type="project" value="TreeGrafter"/>
</dbReference>
<dbReference type="InterPro" id="IPR046335">
    <property type="entry name" value="LacI/GalR-like_sensor"/>
</dbReference>
<evidence type="ECO:0000256" key="1">
    <source>
        <dbReference type="ARBA" id="ARBA00022491"/>
    </source>
</evidence>
<name>A4BKQ4_9GAMM</name>
<dbReference type="HOGENOM" id="CLU_037628_6_1_6"/>
<dbReference type="SMART" id="SM00354">
    <property type="entry name" value="HTH_LACI"/>
    <property type="match status" value="1"/>
</dbReference>
<gene>
    <name evidence="6" type="ORF">MED297_07321</name>
</gene>
<keyword evidence="1" id="KW-0678">Repressor</keyword>
<dbReference type="PROSITE" id="PS50932">
    <property type="entry name" value="HTH_LACI_2"/>
    <property type="match status" value="1"/>
</dbReference>
<keyword evidence="2" id="KW-0805">Transcription regulation</keyword>
<evidence type="ECO:0000256" key="2">
    <source>
        <dbReference type="ARBA" id="ARBA00023015"/>
    </source>
</evidence>
<dbReference type="GO" id="GO:0000976">
    <property type="term" value="F:transcription cis-regulatory region binding"/>
    <property type="evidence" value="ECO:0007669"/>
    <property type="project" value="TreeGrafter"/>
</dbReference>
<dbReference type="InterPro" id="IPR028082">
    <property type="entry name" value="Peripla_BP_I"/>
</dbReference>
<dbReference type="InterPro" id="IPR010982">
    <property type="entry name" value="Lambda_DNA-bd_dom_sf"/>
</dbReference>
<sequence length="327" mass="36116">MAGVSTATVSRALANPEKVSEATRAKVAQAVRETGYSPNAAARSLRRSESKTIVVILPDIANPFFSDVISGLEEVAHSAGYKVLLGDSAHDPKRAQDYFDLVPTNQADGIILLTTEIPYTLVKDRQLKSGFPLVMACEYFDDLELPTIYVDNEKGASKAIDYLLDMGHTHIASISGPISNPICRDRHQGFLNCLRKKQLNFDEKYLRQGDFSFSAGYQQGRVLLQMKDRPTAFFCHNDEMAVGVIKAARDLDLKVPGDVSVVGFDNIKFGEYCEPELTTVHQPREDIGRQAMKMMLDILASNDVPIRQTLRTQLIVRGSAGAKPQTH</sequence>
<evidence type="ECO:0000313" key="6">
    <source>
        <dbReference type="EMBL" id="EAR07306.1"/>
    </source>
</evidence>
<dbReference type="SUPFAM" id="SSF47413">
    <property type="entry name" value="lambda repressor-like DNA-binding domains"/>
    <property type="match status" value="1"/>
</dbReference>
<keyword evidence="3" id="KW-0238">DNA-binding</keyword>
<dbReference type="STRING" id="314283.MED297_07321"/>
<evidence type="ECO:0000259" key="5">
    <source>
        <dbReference type="PROSITE" id="PS50932"/>
    </source>
</evidence>
<dbReference type="CDD" id="cd01392">
    <property type="entry name" value="HTH_LacI"/>
    <property type="match status" value="1"/>
</dbReference>
<dbReference type="CDD" id="cd06284">
    <property type="entry name" value="PBP1_LacI-like"/>
    <property type="match status" value="1"/>
</dbReference>
<dbReference type="Proteomes" id="UP000005953">
    <property type="component" value="Unassembled WGS sequence"/>
</dbReference>
<dbReference type="Pfam" id="PF00356">
    <property type="entry name" value="LacI"/>
    <property type="match status" value="1"/>
</dbReference>
<dbReference type="PANTHER" id="PTHR30146">
    <property type="entry name" value="LACI-RELATED TRANSCRIPTIONAL REPRESSOR"/>
    <property type="match status" value="1"/>
</dbReference>
<comment type="caution">
    <text evidence="6">The sequence shown here is derived from an EMBL/GenBank/DDBJ whole genome shotgun (WGS) entry which is preliminary data.</text>
</comment>
<reference evidence="6 7" key="1">
    <citation type="submission" date="2006-02" db="EMBL/GenBank/DDBJ databases">
        <authorList>
            <person name="Pinhassi J."/>
            <person name="Pedros-Alio C."/>
            <person name="Ferriera S."/>
            <person name="Johnson J."/>
            <person name="Kravitz S."/>
            <person name="Halpern A."/>
            <person name="Remington K."/>
            <person name="Beeson K."/>
            <person name="Tran B."/>
            <person name="Rogers Y.-H."/>
            <person name="Friedman R."/>
            <person name="Venter J.C."/>
        </authorList>
    </citation>
    <scope>NUCLEOTIDE SEQUENCE [LARGE SCALE GENOMIC DNA]</scope>
    <source>
        <strain evidence="6 7">MED297</strain>
    </source>
</reference>
<dbReference type="EMBL" id="AAOE01000049">
    <property type="protein sequence ID" value="EAR07306.1"/>
    <property type="molecule type" value="Genomic_DNA"/>
</dbReference>
<dbReference type="Pfam" id="PF13377">
    <property type="entry name" value="Peripla_BP_3"/>
    <property type="match status" value="1"/>
</dbReference>
<dbReference type="PANTHER" id="PTHR30146:SF151">
    <property type="entry name" value="HTH-TYPE TRANSCRIPTIONAL REPRESSOR CYTR"/>
    <property type="match status" value="1"/>
</dbReference>
<feature type="domain" description="HTH lacI-type" evidence="5">
    <location>
        <begin position="1"/>
        <end position="47"/>
    </location>
</feature>
<accession>A4BKQ4</accession>
<dbReference type="Gene3D" id="1.10.260.40">
    <property type="entry name" value="lambda repressor-like DNA-binding domains"/>
    <property type="match status" value="1"/>
</dbReference>
<dbReference type="AlphaFoldDB" id="A4BKQ4"/>
<keyword evidence="7" id="KW-1185">Reference proteome</keyword>